<evidence type="ECO:0000256" key="17">
    <source>
        <dbReference type="ARBA" id="ARBA00036239"/>
    </source>
</evidence>
<feature type="transmembrane region" description="Helical" evidence="20">
    <location>
        <begin position="267"/>
        <end position="284"/>
    </location>
</feature>
<dbReference type="GO" id="GO:0045211">
    <property type="term" value="C:postsynaptic membrane"/>
    <property type="evidence" value="ECO:0007669"/>
    <property type="project" value="UniProtKB-SubCell"/>
</dbReference>
<keyword evidence="9" id="KW-1015">Disulfide bond</keyword>
<evidence type="ECO:0000256" key="12">
    <source>
        <dbReference type="ARBA" id="ARBA00023257"/>
    </source>
</evidence>
<evidence type="ECO:0000256" key="1">
    <source>
        <dbReference type="ARBA" id="ARBA00022448"/>
    </source>
</evidence>
<dbReference type="SUPFAM" id="SSF90112">
    <property type="entry name" value="Neurotransmitter-gated ion-channel transmembrane pore"/>
    <property type="match status" value="1"/>
</dbReference>
<keyword evidence="7" id="KW-0406">Ion transport</keyword>
<reference evidence="24" key="1">
    <citation type="submission" date="2014-08" db="EMBL/GenBank/DDBJ databases">
        <authorList>
            <person name="Senf B."/>
            <person name="Petzold A."/>
            <person name="Downie B.R."/>
            <person name="Koch P."/>
            <person name="Platzer M."/>
        </authorList>
    </citation>
    <scope>NUCLEOTIDE SEQUENCE [LARGE SCALE GENOMIC DNA]</scope>
    <source>
        <strain evidence="24">GRZ</strain>
    </source>
</reference>
<dbReference type="Pfam" id="PF02932">
    <property type="entry name" value="Neur_chan_memb"/>
    <property type="match status" value="1"/>
</dbReference>
<dbReference type="FunFam" id="2.70.170.10:FF:000017">
    <property type="entry name" value="5-hydroxytryptamine receptor 3A"/>
    <property type="match status" value="1"/>
</dbReference>
<evidence type="ECO:0008006" key="26">
    <source>
        <dbReference type="Google" id="ProtNLM"/>
    </source>
</evidence>
<sequence>MIPVGFFLLLFISGEVSSEEICSYQDVLNHLNLTRSNELYSMSRPVKNYKNPTQVSLEVLLYAILDVVEKDQKFIPYVWTVVRWNNEYISWDPNNFCGIDNISIPTEVLWQPDLTIEEMTEKDKAPPSPYLTLNNKGDVEVQNDQVLVSTCRMHTYRFPFDIQSCSLTFKSVIHTVKDIRLQPSDNSSEATEWSRELMRTQYEWLFIHMTVTASNASDLTEQDVVIYTITMKRRSVLYIVNFLLPVLFFLSLDLASFMISDSSGEKLSFKVTVLLAITVLQLILNEILPSSSNRVPLIAVYCIGIFAMMMLSLLETILVMYLLEKNSQECETDTNHCVVQESNTTRKRRFHCCQKEVHEWAQGGLIYNMSAGETPSEMLHAPKEDNIKHMDEYCTLEQISEDLRLMEKTMARLIKDKTEDNVGYWSRVAKRVDRVFFFLYITMVGLFLLGMFFEWNTAETESYLDSSF</sequence>
<evidence type="ECO:0000256" key="2">
    <source>
        <dbReference type="ARBA" id="ARBA00022475"/>
    </source>
</evidence>
<keyword evidence="8 20" id="KW-0472">Membrane</keyword>
<evidence type="ECO:0000256" key="13">
    <source>
        <dbReference type="ARBA" id="ARBA00023286"/>
    </source>
</evidence>
<dbReference type="SUPFAM" id="SSF63712">
    <property type="entry name" value="Nicotinic receptor ligand binding domain-like"/>
    <property type="match status" value="1"/>
</dbReference>
<dbReference type="GeneID" id="107387524"/>
<organism evidence="24 25">
    <name type="scientific">Nothobranchius furzeri</name>
    <name type="common">Turquoise killifish</name>
    <dbReference type="NCBI Taxonomy" id="105023"/>
    <lineage>
        <taxon>Eukaryota</taxon>
        <taxon>Metazoa</taxon>
        <taxon>Chordata</taxon>
        <taxon>Craniata</taxon>
        <taxon>Vertebrata</taxon>
        <taxon>Euteleostomi</taxon>
        <taxon>Actinopterygii</taxon>
        <taxon>Neopterygii</taxon>
        <taxon>Teleostei</taxon>
        <taxon>Neoteleostei</taxon>
        <taxon>Acanthomorphata</taxon>
        <taxon>Ovalentaria</taxon>
        <taxon>Atherinomorphae</taxon>
        <taxon>Cyprinodontiformes</taxon>
        <taxon>Nothobranchiidae</taxon>
        <taxon>Nothobranchius</taxon>
    </lineage>
</organism>
<evidence type="ECO:0000259" key="23">
    <source>
        <dbReference type="Pfam" id="PF02932"/>
    </source>
</evidence>
<accession>A0A8C6KWD9</accession>
<evidence type="ECO:0000256" key="11">
    <source>
        <dbReference type="ARBA" id="ARBA00023180"/>
    </source>
</evidence>
<evidence type="ECO:0000256" key="6">
    <source>
        <dbReference type="ARBA" id="ARBA00023018"/>
    </source>
</evidence>
<dbReference type="InterPro" id="IPR036719">
    <property type="entry name" value="Neuro-gated_channel_TM_sf"/>
</dbReference>
<dbReference type="CDD" id="cd18996">
    <property type="entry name" value="LGIC_ECD_5-HT3"/>
    <property type="match status" value="1"/>
</dbReference>
<dbReference type="Pfam" id="PF02931">
    <property type="entry name" value="Neur_chan_LBD"/>
    <property type="match status" value="1"/>
</dbReference>
<dbReference type="PRINTS" id="PR00252">
    <property type="entry name" value="NRIONCHANNEL"/>
</dbReference>
<evidence type="ECO:0000256" key="18">
    <source>
        <dbReference type="ARBA" id="ARBA00036634"/>
    </source>
</evidence>
<dbReference type="GeneTree" id="ENSGT00940000163471"/>
<evidence type="ECO:0000256" key="21">
    <source>
        <dbReference type="SAM" id="SignalP"/>
    </source>
</evidence>
<keyword evidence="3 20" id="KW-0812">Transmembrane</keyword>
<evidence type="ECO:0000256" key="9">
    <source>
        <dbReference type="ARBA" id="ARBA00023157"/>
    </source>
</evidence>
<keyword evidence="25" id="KW-1185">Reference proteome</keyword>
<dbReference type="Ensembl" id="ENSNFUT00015010428.1">
    <property type="protein sequence ID" value="ENSNFUP00015009921.1"/>
    <property type="gene ID" value="ENSNFUG00015004883.1"/>
</dbReference>
<proteinExistence type="predicted"/>
<dbReference type="GO" id="GO:0004888">
    <property type="term" value="F:transmembrane signaling receptor activity"/>
    <property type="evidence" value="ECO:0007669"/>
    <property type="project" value="InterPro"/>
</dbReference>
<dbReference type="GO" id="GO:0005230">
    <property type="term" value="F:extracellular ligand-gated monoatomic ion channel activity"/>
    <property type="evidence" value="ECO:0007669"/>
    <property type="project" value="InterPro"/>
</dbReference>
<comment type="subcellular location">
    <subcellularLocation>
        <location evidence="15">Postsynaptic cell membrane</location>
        <topology evidence="15">Multi-pass membrane protein</topology>
    </subcellularLocation>
</comment>
<feature type="transmembrane region" description="Helical" evidence="20">
    <location>
        <begin position="236"/>
        <end position="255"/>
    </location>
</feature>
<evidence type="ECO:0000256" key="10">
    <source>
        <dbReference type="ARBA" id="ARBA00023170"/>
    </source>
</evidence>
<evidence type="ECO:0000256" key="14">
    <source>
        <dbReference type="ARBA" id="ARBA00023303"/>
    </source>
</evidence>
<evidence type="ECO:0000259" key="22">
    <source>
        <dbReference type="Pfam" id="PF02931"/>
    </source>
</evidence>
<feature type="chain" id="PRO_5034382568" description="5-hydroxytryptamine receptor 3A-like" evidence="21">
    <location>
        <begin position="19"/>
        <end position="468"/>
    </location>
</feature>
<keyword evidence="14" id="KW-0407">Ion channel</keyword>
<feature type="domain" description="Neurotransmitter-gated ion-channel transmembrane" evidence="23">
    <location>
        <begin position="243"/>
        <end position="452"/>
    </location>
</feature>
<keyword evidence="13" id="KW-1071">Ligand-gated ion channel</keyword>
<dbReference type="Gene3D" id="2.70.170.10">
    <property type="entry name" value="Neurotransmitter-gated ion-channel ligand-binding domain"/>
    <property type="match status" value="1"/>
</dbReference>
<keyword evidence="6" id="KW-0770">Synapse</keyword>
<keyword evidence="4 21" id="KW-0732">Signal</keyword>
<evidence type="ECO:0000256" key="5">
    <source>
        <dbReference type="ARBA" id="ARBA00022989"/>
    </source>
</evidence>
<evidence type="ECO:0000313" key="25">
    <source>
        <dbReference type="Proteomes" id="UP000694548"/>
    </source>
</evidence>
<evidence type="ECO:0000256" key="16">
    <source>
        <dbReference type="ARBA" id="ARBA00034430"/>
    </source>
</evidence>
<dbReference type="AlphaFoldDB" id="A0A8C6KWD9"/>
<dbReference type="InterPro" id="IPR049944">
    <property type="entry name" value="LGIC_TM_5-HT3"/>
</dbReference>
<evidence type="ECO:0000256" key="20">
    <source>
        <dbReference type="SAM" id="Phobius"/>
    </source>
</evidence>
<evidence type="ECO:0000256" key="19">
    <source>
        <dbReference type="ARBA" id="ARBA00037540"/>
    </source>
</evidence>
<dbReference type="RefSeq" id="XP_054605293.2">
    <property type="nucleotide sequence ID" value="XM_054749318.2"/>
</dbReference>
<evidence type="ECO:0000256" key="4">
    <source>
        <dbReference type="ARBA" id="ARBA00022729"/>
    </source>
</evidence>
<keyword evidence="5 20" id="KW-1133">Transmembrane helix</keyword>
<keyword evidence="2" id="KW-1003">Cell membrane</keyword>
<dbReference type="InterPro" id="IPR038050">
    <property type="entry name" value="Neuro_actylchol_rec"/>
</dbReference>
<keyword evidence="10" id="KW-0675">Receptor</keyword>
<feature type="transmembrane region" description="Helical" evidence="20">
    <location>
        <begin position="296"/>
        <end position="323"/>
    </location>
</feature>
<dbReference type="CDD" id="cd19063">
    <property type="entry name" value="LGIC_TM_5-HT3"/>
    <property type="match status" value="1"/>
</dbReference>
<reference evidence="24" key="2">
    <citation type="submission" date="2025-08" db="UniProtKB">
        <authorList>
            <consortium name="Ensembl"/>
        </authorList>
    </citation>
    <scope>IDENTIFICATION</scope>
</reference>
<feature type="domain" description="Neurotransmitter-gated ion-channel ligand-binding" evidence="22">
    <location>
        <begin position="41"/>
        <end position="234"/>
    </location>
</feature>
<comment type="function">
    <text evidence="19">Forms serotonin (5-hydroxytryptamine/5-HT3)-activated cation-selective channel complexes, which when activated cause fast, depolarizing responses in neurons.</text>
</comment>
<evidence type="ECO:0000256" key="7">
    <source>
        <dbReference type="ARBA" id="ARBA00023065"/>
    </source>
</evidence>
<reference evidence="24" key="3">
    <citation type="submission" date="2025-09" db="UniProtKB">
        <authorList>
            <consortium name="Ensembl"/>
        </authorList>
    </citation>
    <scope>IDENTIFICATION</scope>
</reference>
<keyword evidence="1" id="KW-0813">Transport</keyword>
<dbReference type="Proteomes" id="UP000694548">
    <property type="component" value="Chromosome sgr12"/>
</dbReference>
<feature type="transmembrane region" description="Helical" evidence="20">
    <location>
        <begin position="435"/>
        <end position="453"/>
    </location>
</feature>
<dbReference type="InterPro" id="IPR006201">
    <property type="entry name" value="Neur_channel"/>
</dbReference>
<dbReference type="InterPro" id="IPR006029">
    <property type="entry name" value="Neurotrans-gated_channel_TM"/>
</dbReference>
<evidence type="ECO:0000256" key="3">
    <source>
        <dbReference type="ARBA" id="ARBA00022692"/>
    </source>
</evidence>
<keyword evidence="12" id="KW-0628">Postsynaptic cell membrane</keyword>
<comment type="catalytic activity">
    <reaction evidence="18">
        <text>Ca(2+)(in) = Ca(2+)(out)</text>
        <dbReference type="Rhea" id="RHEA:29671"/>
        <dbReference type="ChEBI" id="CHEBI:29108"/>
    </reaction>
</comment>
<dbReference type="InterPro" id="IPR036734">
    <property type="entry name" value="Neur_chan_lig-bd_sf"/>
</dbReference>
<dbReference type="InterPro" id="IPR006202">
    <property type="entry name" value="Neur_chan_lig-bd"/>
</dbReference>
<dbReference type="PANTHER" id="PTHR18945">
    <property type="entry name" value="NEUROTRANSMITTER GATED ION CHANNEL"/>
    <property type="match status" value="1"/>
</dbReference>
<keyword evidence="11" id="KW-0325">Glycoprotein</keyword>
<evidence type="ECO:0000313" key="24">
    <source>
        <dbReference type="Ensembl" id="ENSNFUP00015009921.1"/>
    </source>
</evidence>
<comment type="catalytic activity">
    <reaction evidence="16">
        <text>K(+)(in) = K(+)(out)</text>
        <dbReference type="Rhea" id="RHEA:29463"/>
        <dbReference type="ChEBI" id="CHEBI:29103"/>
    </reaction>
</comment>
<feature type="signal peptide" evidence="21">
    <location>
        <begin position="1"/>
        <end position="18"/>
    </location>
</feature>
<evidence type="ECO:0000256" key="15">
    <source>
        <dbReference type="ARBA" id="ARBA00034104"/>
    </source>
</evidence>
<comment type="catalytic activity">
    <reaction evidence="17">
        <text>Na(+)(in) = Na(+)(out)</text>
        <dbReference type="Rhea" id="RHEA:34963"/>
        <dbReference type="ChEBI" id="CHEBI:29101"/>
    </reaction>
</comment>
<name>A0A8C6KWD9_NOTFU</name>
<protein>
    <recommendedName>
        <fullName evidence="26">5-hydroxytryptamine receptor 3A-like</fullName>
    </recommendedName>
</protein>
<dbReference type="Gene3D" id="1.20.58.390">
    <property type="entry name" value="Neurotransmitter-gated ion-channel transmembrane domain"/>
    <property type="match status" value="1"/>
</dbReference>
<evidence type="ECO:0000256" key="8">
    <source>
        <dbReference type="ARBA" id="ARBA00023136"/>
    </source>
</evidence>